<organism evidence="1 2">
    <name type="scientific">Brachybacterium rhamnosum</name>
    <dbReference type="NCBI Taxonomy" id="173361"/>
    <lineage>
        <taxon>Bacteria</taxon>
        <taxon>Bacillati</taxon>
        <taxon>Actinomycetota</taxon>
        <taxon>Actinomycetes</taxon>
        <taxon>Micrococcales</taxon>
        <taxon>Dermabacteraceae</taxon>
        <taxon>Brachybacterium</taxon>
    </lineage>
</organism>
<protein>
    <recommendedName>
        <fullName evidence="3">Methyltransferase</fullName>
    </recommendedName>
</protein>
<dbReference type="RefSeq" id="WP_343904474.1">
    <property type="nucleotide sequence ID" value="NZ_BAAAIS010000002.1"/>
</dbReference>
<reference evidence="2" key="1">
    <citation type="journal article" date="2019" name="Int. J. Syst. Evol. Microbiol.">
        <title>The Global Catalogue of Microorganisms (GCM) 10K type strain sequencing project: providing services to taxonomists for standard genome sequencing and annotation.</title>
        <authorList>
            <consortium name="The Broad Institute Genomics Platform"/>
            <consortium name="The Broad Institute Genome Sequencing Center for Infectious Disease"/>
            <person name="Wu L."/>
            <person name="Ma J."/>
        </authorList>
    </citation>
    <scope>NUCLEOTIDE SEQUENCE [LARGE SCALE GENOMIC DNA]</scope>
    <source>
        <strain evidence="2">JCM 11650</strain>
    </source>
</reference>
<comment type="caution">
    <text evidence="1">The sequence shown here is derived from an EMBL/GenBank/DDBJ whole genome shotgun (WGS) entry which is preliminary data.</text>
</comment>
<dbReference type="Proteomes" id="UP001597280">
    <property type="component" value="Unassembled WGS sequence"/>
</dbReference>
<evidence type="ECO:0000313" key="2">
    <source>
        <dbReference type="Proteomes" id="UP001597280"/>
    </source>
</evidence>
<gene>
    <name evidence="1" type="ORF">ACFSDA_10260</name>
</gene>
<keyword evidence="2" id="KW-1185">Reference proteome</keyword>
<proteinExistence type="predicted"/>
<sequence length="88" mass="9909">MPRHEAIGPREIARVLAPGGHLLTQQVDGADAEEIHEWFGTDPQYPEVSSGRIVRDLDAERLLALDADRPIRVTQRRFRILASRDGVQ</sequence>
<dbReference type="EMBL" id="JBHUFL010000002">
    <property type="protein sequence ID" value="MFD1835457.1"/>
    <property type="molecule type" value="Genomic_DNA"/>
</dbReference>
<evidence type="ECO:0008006" key="3">
    <source>
        <dbReference type="Google" id="ProtNLM"/>
    </source>
</evidence>
<accession>A0ABW4PYZ8</accession>
<evidence type="ECO:0000313" key="1">
    <source>
        <dbReference type="EMBL" id="MFD1835457.1"/>
    </source>
</evidence>
<name>A0ABW4PYZ8_9MICO</name>